<proteinExistence type="predicted"/>
<name>A0AAU7B3H7_9ACTN</name>
<protein>
    <submittedName>
        <fullName evidence="1">Uncharacterized protein</fullName>
    </submittedName>
</protein>
<organism evidence="1">
    <name type="scientific">Paraconexibacter sp. AEG42_29</name>
    <dbReference type="NCBI Taxonomy" id="2997339"/>
    <lineage>
        <taxon>Bacteria</taxon>
        <taxon>Bacillati</taxon>
        <taxon>Actinomycetota</taxon>
        <taxon>Thermoleophilia</taxon>
        <taxon>Solirubrobacterales</taxon>
        <taxon>Paraconexibacteraceae</taxon>
        <taxon>Paraconexibacter</taxon>
    </lineage>
</organism>
<dbReference type="RefSeq" id="WP_354699289.1">
    <property type="nucleotide sequence ID" value="NZ_CP114014.1"/>
</dbReference>
<reference evidence="1" key="1">
    <citation type="submission" date="2022-12" db="EMBL/GenBank/DDBJ databases">
        <title>Paraconexibacter alkalitolerans sp. nov. and Baekduia alba sp. nov., isolated from soil and emended description of the genera Paraconexibacter (Chun et al., 2020) and Baekduia (An et al., 2020).</title>
        <authorList>
            <person name="Vieira S."/>
            <person name="Huber K.J."/>
            <person name="Geppert A."/>
            <person name="Wolf J."/>
            <person name="Neumann-Schaal M."/>
            <person name="Muesken M."/>
            <person name="Overmann J."/>
        </authorList>
    </citation>
    <scope>NUCLEOTIDE SEQUENCE</scope>
    <source>
        <strain evidence="1">AEG42_29</strain>
    </source>
</reference>
<dbReference type="AlphaFoldDB" id="A0AAU7B3H7"/>
<dbReference type="EMBL" id="CP114014">
    <property type="protein sequence ID" value="XAY08104.1"/>
    <property type="molecule type" value="Genomic_DNA"/>
</dbReference>
<dbReference type="KEGG" id="parq:DSM112329_05000"/>
<sequence length="154" mass="16300">MTPDLQPSTYDQAAQDFLAGETVLAATGCVRAGRALPDGLDDLHQRAVDHHAEPALETLPEQFLLAVTDADVVILKLPTAALGTRPRAVGELLRVPRAAFGIASGSRLRGGSKLRLQHGQDTLMVQSTARDLSQRVLQALGAAGPRRRHGLTAA</sequence>
<accession>A0AAU7B3H7</accession>
<gene>
    <name evidence="1" type="ORF">DSM112329_05000</name>
</gene>
<evidence type="ECO:0000313" key="1">
    <source>
        <dbReference type="EMBL" id="XAY08104.1"/>
    </source>
</evidence>